<evidence type="ECO:0000256" key="5">
    <source>
        <dbReference type="ARBA" id="ARBA00023049"/>
    </source>
</evidence>
<dbReference type="Gene3D" id="3.40.1620.60">
    <property type="match status" value="1"/>
</dbReference>
<dbReference type="GO" id="GO:0004222">
    <property type="term" value="F:metalloendopeptidase activity"/>
    <property type="evidence" value="ECO:0007669"/>
    <property type="project" value="InterPro"/>
</dbReference>
<keyword evidence="1" id="KW-0645">Protease</keyword>
<feature type="disulfide bond" evidence="8">
    <location>
        <begin position="419"/>
        <end position="428"/>
    </location>
</feature>
<dbReference type="Gene3D" id="3.40.390.10">
    <property type="entry name" value="Collagenase (Catalytic Domain)"/>
    <property type="match status" value="1"/>
</dbReference>
<dbReference type="Gene3D" id="2.10.25.10">
    <property type="entry name" value="Laminin"/>
    <property type="match status" value="1"/>
</dbReference>
<feature type="binding site" evidence="9">
    <location>
        <position position="130"/>
    </location>
    <ligand>
        <name>Zn(2+)</name>
        <dbReference type="ChEBI" id="CHEBI:29105"/>
        <note>catalytic</note>
    </ligand>
</feature>
<proteinExistence type="predicted"/>
<feature type="binding site" evidence="9">
    <location>
        <position position="124"/>
    </location>
    <ligand>
        <name>Zn(2+)</name>
        <dbReference type="ChEBI" id="CHEBI:29105"/>
        <note>catalytic</note>
    </ligand>
</feature>
<evidence type="ECO:0000313" key="12">
    <source>
        <dbReference type="EMBL" id="RMZ94349.1"/>
    </source>
</evidence>
<evidence type="ECO:0000256" key="9">
    <source>
        <dbReference type="PROSITE-ProRule" id="PRU00276"/>
    </source>
</evidence>
<keyword evidence="5" id="KW-0482">Metalloprotease</keyword>
<dbReference type="InterPro" id="IPR041645">
    <property type="entry name" value="ADAMTS_CR_2"/>
</dbReference>
<dbReference type="CDD" id="cd00054">
    <property type="entry name" value="EGF_CA"/>
    <property type="match status" value="1"/>
</dbReference>
<evidence type="ECO:0000256" key="1">
    <source>
        <dbReference type="ARBA" id="ARBA00022670"/>
    </source>
</evidence>
<dbReference type="GO" id="GO:0046872">
    <property type="term" value="F:metal ion binding"/>
    <property type="evidence" value="ECO:0007669"/>
    <property type="project" value="UniProtKB-KW"/>
</dbReference>
<dbReference type="EMBL" id="REGN01013116">
    <property type="protein sequence ID" value="RMZ94349.1"/>
    <property type="molecule type" value="Genomic_DNA"/>
</dbReference>
<keyword evidence="4 9" id="KW-0862">Zinc</keyword>
<keyword evidence="2 9" id="KW-0479">Metal-binding</keyword>
<dbReference type="PROSITE" id="PS50026">
    <property type="entry name" value="EGF_3"/>
    <property type="match status" value="1"/>
</dbReference>
<dbReference type="Pfam" id="PF17771">
    <property type="entry name" value="ADAMTS_CR_2"/>
    <property type="match status" value="1"/>
</dbReference>
<dbReference type="STRING" id="10195.A0A3M7P5Z2"/>
<accession>A0A3M7P5Z2</accession>
<evidence type="ECO:0000313" key="13">
    <source>
        <dbReference type="Proteomes" id="UP000276133"/>
    </source>
</evidence>
<keyword evidence="12" id="KW-0401">Integrin</keyword>
<dbReference type="OrthoDB" id="5951731at2759"/>
<feature type="binding site" evidence="9">
    <location>
        <position position="120"/>
    </location>
    <ligand>
        <name>Zn(2+)</name>
        <dbReference type="ChEBI" id="CHEBI:29105"/>
        <note>catalytic</note>
    </ligand>
</feature>
<comment type="caution">
    <text evidence="8">Lacks conserved residue(s) required for the propagation of feature annotation.</text>
</comment>
<dbReference type="InterPro" id="IPR050439">
    <property type="entry name" value="ADAMTS_ADAMTS-like"/>
</dbReference>
<evidence type="ECO:0000256" key="8">
    <source>
        <dbReference type="PROSITE-ProRule" id="PRU00076"/>
    </source>
</evidence>
<evidence type="ECO:0000256" key="3">
    <source>
        <dbReference type="ARBA" id="ARBA00022801"/>
    </source>
</evidence>
<evidence type="ECO:0000256" key="4">
    <source>
        <dbReference type="ARBA" id="ARBA00022833"/>
    </source>
</evidence>
<feature type="domain" description="Peptidase M12B" evidence="11">
    <location>
        <begin position="1"/>
        <end position="188"/>
    </location>
</feature>
<dbReference type="PROSITE" id="PS01186">
    <property type="entry name" value="EGF_2"/>
    <property type="match status" value="1"/>
</dbReference>
<dbReference type="SUPFAM" id="SSF55486">
    <property type="entry name" value="Metalloproteases ('zincins'), catalytic domain"/>
    <property type="match status" value="1"/>
</dbReference>
<keyword evidence="6 8" id="KW-1015">Disulfide bond</keyword>
<feature type="non-terminal residue" evidence="12">
    <location>
        <position position="448"/>
    </location>
</feature>
<keyword evidence="13" id="KW-1185">Reference proteome</keyword>
<dbReference type="Proteomes" id="UP000276133">
    <property type="component" value="Unassembled WGS sequence"/>
</dbReference>
<keyword evidence="3" id="KW-0378">Hydrolase</keyword>
<dbReference type="Pfam" id="PF01421">
    <property type="entry name" value="Reprolysin"/>
    <property type="match status" value="1"/>
</dbReference>
<keyword evidence="7" id="KW-0325">Glycoprotein</keyword>
<dbReference type="Pfam" id="PF00008">
    <property type="entry name" value="EGF"/>
    <property type="match status" value="1"/>
</dbReference>
<dbReference type="SUPFAM" id="SSF57196">
    <property type="entry name" value="EGF/Laminin"/>
    <property type="match status" value="1"/>
</dbReference>
<dbReference type="InterPro" id="IPR001590">
    <property type="entry name" value="Peptidase_M12B"/>
</dbReference>
<evidence type="ECO:0000259" key="10">
    <source>
        <dbReference type="PROSITE" id="PS50026"/>
    </source>
</evidence>
<dbReference type="PROSITE" id="PS50215">
    <property type="entry name" value="ADAM_MEPRO"/>
    <property type="match status" value="1"/>
</dbReference>
<dbReference type="SMART" id="SM00181">
    <property type="entry name" value="EGF"/>
    <property type="match status" value="1"/>
</dbReference>
<feature type="active site" evidence="9">
    <location>
        <position position="121"/>
    </location>
</feature>
<dbReference type="InterPro" id="IPR000742">
    <property type="entry name" value="EGF"/>
</dbReference>
<evidence type="ECO:0000256" key="2">
    <source>
        <dbReference type="ARBA" id="ARBA00022723"/>
    </source>
</evidence>
<evidence type="ECO:0000259" key="11">
    <source>
        <dbReference type="PROSITE" id="PS50215"/>
    </source>
</evidence>
<sequence length="448" mass="51448">MYLDLKFAQIILLIDYIYQNINSSLLEIKIEFVNLFINFKNEFDFSTLINNSSLFLDELSKRTILKEPEKYKLCDHLFFVHSFKHGGTLGFTRKGRICSGSRVSAINYGTSHFLEAVMAHELAHNLGIDHDDVIVVFPNGTKMTCDDENLMSKRTGFRSSYYRFSDCSIQSLANNLLTPENKTLLDFYRCLSDNNPTKWIQNYKEESRKKMPGHFFSMSDQCRYFLNFSKSYYCRSNIVNCGTLFCYNRDRKCQKVAAVLFDGTVCGANLSCVKGYCIRNQEISHLVWKWDPKKVNNKLENAIVNLKNTCPGGASLEKIAFNNKEKDLEKLYTKPCSEILFGNYELLENSSLVQMKLYFRTICCEVYLKSSKQICGGPKYECILPPCERFKTNPCFNNGKCVNYKSNLHPSNLSFECVCPKGFRGLLCLDVDPCALNPCNEGELCVTF</sequence>
<evidence type="ECO:0000256" key="7">
    <source>
        <dbReference type="ARBA" id="ARBA00023180"/>
    </source>
</evidence>
<keyword evidence="8" id="KW-0245">EGF-like domain</keyword>
<dbReference type="AlphaFoldDB" id="A0A3M7P5Z2"/>
<dbReference type="GO" id="GO:0007229">
    <property type="term" value="P:integrin-mediated signaling pathway"/>
    <property type="evidence" value="ECO:0007669"/>
    <property type="project" value="UniProtKB-KW"/>
</dbReference>
<reference evidence="12 13" key="1">
    <citation type="journal article" date="2018" name="Sci. Rep.">
        <title>Genomic signatures of local adaptation to the degree of environmental predictability in rotifers.</title>
        <authorList>
            <person name="Franch-Gras L."/>
            <person name="Hahn C."/>
            <person name="Garcia-Roger E.M."/>
            <person name="Carmona M.J."/>
            <person name="Serra M."/>
            <person name="Gomez A."/>
        </authorList>
    </citation>
    <scope>NUCLEOTIDE SEQUENCE [LARGE SCALE GENOMIC DNA]</scope>
    <source>
        <strain evidence="12">HYR1</strain>
    </source>
</reference>
<feature type="domain" description="EGF-like" evidence="10">
    <location>
        <begin position="383"/>
        <end position="429"/>
    </location>
</feature>
<organism evidence="12 13">
    <name type="scientific">Brachionus plicatilis</name>
    <name type="common">Marine rotifer</name>
    <name type="synonym">Brachionus muelleri</name>
    <dbReference type="NCBI Taxonomy" id="10195"/>
    <lineage>
        <taxon>Eukaryota</taxon>
        <taxon>Metazoa</taxon>
        <taxon>Spiralia</taxon>
        <taxon>Gnathifera</taxon>
        <taxon>Rotifera</taxon>
        <taxon>Eurotatoria</taxon>
        <taxon>Monogononta</taxon>
        <taxon>Pseudotrocha</taxon>
        <taxon>Ploima</taxon>
        <taxon>Brachionidae</taxon>
        <taxon>Brachionus</taxon>
    </lineage>
</organism>
<dbReference type="GO" id="GO:0006508">
    <property type="term" value="P:proteolysis"/>
    <property type="evidence" value="ECO:0007669"/>
    <property type="project" value="UniProtKB-KW"/>
</dbReference>
<comment type="caution">
    <text evidence="12">The sequence shown here is derived from an EMBL/GenBank/DDBJ whole genome shotgun (WGS) entry which is preliminary data.</text>
</comment>
<evidence type="ECO:0000256" key="6">
    <source>
        <dbReference type="ARBA" id="ARBA00023157"/>
    </source>
</evidence>
<dbReference type="PANTHER" id="PTHR13723">
    <property type="entry name" value="ADAMTS A DISINTEGRIN AND METALLOPROTEASE WITH THROMBOSPONDIN MOTIFS PROTEASE"/>
    <property type="match status" value="1"/>
</dbReference>
<protein>
    <submittedName>
        <fullName evidence="12">A disintegrin and metallo ase with thrombospondin motifs 18 isoform X2</fullName>
    </submittedName>
</protein>
<dbReference type="PROSITE" id="PS00022">
    <property type="entry name" value="EGF_1"/>
    <property type="match status" value="1"/>
</dbReference>
<dbReference type="PANTHER" id="PTHR13723:SF281">
    <property type="entry name" value="PAPILIN"/>
    <property type="match status" value="1"/>
</dbReference>
<name>A0A3M7P5Z2_BRAPC</name>
<gene>
    <name evidence="12" type="ORF">BpHYR1_030654</name>
</gene>
<dbReference type="InterPro" id="IPR024079">
    <property type="entry name" value="MetalloPept_cat_dom_sf"/>
</dbReference>